<evidence type="ECO:0000256" key="9">
    <source>
        <dbReference type="SAM" id="MobiDB-lite"/>
    </source>
</evidence>
<dbReference type="FunFam" id="3.30.160.60:FF:000032">
    <property type="entry name" value="Krueppel-like factor 4"/>
    <property type="match status" value="1"/>
</dbReference>
<feature type="region of interest" description="Disordered" evidence="9">
    <location>
        <begin position="607"/>
        <end position="820"/>
    </location>
</feature>
<feature type="binding site" evidence="8">
    <location>
        <position position="16"/>
    </location>
    <ligand>
        <name>Zn(2+)</name>
        <dbReference type="ChEBI" id="CHEBI:29105"/>
    </ligand>
</feature>
<reference evidence="12" key="1">
    <citation type="submission" date="2024-04" db="UniProtKB">
        <authorList>
            <consortium name="EnsemblMetazoa"/>
        </authorList>
    </citation>
    <scope>IDENTIFICATION</scope>
    <source>
        <strain evidence="12">EBRO</strain>
    </source>
</reference>
<dbReference type="GO" id="GO:0008270">
    <property type="term" value="F:zinc ion binding"/>
    <property type="evidence" value="ECO:0007669"/>
    <property type="project" value="UniProtKB-UniRule"/>
</dbReference>
<feature type="binding site" evidence="8">
    <location>
        <position position="62"/>
    </location>
    <ligand>
        <name>Zn(2+)</name>
        <dbReference type="ChEBI" id="CHEBI:29105"/>
    </ligand>
</feature>
<evidence type="ECO:0000256" key="1">
    <source>
        <dbReference type="ARBA" id="ARBA00022723"/>
    </source>
</evidence>
<keyword evidence="13" id="KW-1185">Reference proteome</keyword>
<evidence type="ECO:0000256" key="3">
    <source>
        <dbReference type="ARBA" id="ARBA00022771"/>
    </source>
</evidence>
<evidence type="ECO:0000259" key="10">
    <source>
        <dbReference type="PROSITE" id="PS50157"/>
    </source>
</evidence>
<accession>A0AAG5DCK2</accession>
<feature type="compositionally biased region" description="Polar residues" evidence="9">
    <location>
        <begin position="680"/>
        <end position="691"/>
    </location>
</feature>
<feature type="domain" description="C2H2-type" evidence="10">
    <location>
        <begin position="856"/>
        <end position="885"/>
    </location>
</feature>
<evidence type="ECO:0008006" key="14">
    <source>
        <dbReference type="Google" id="ProtNLM"/>
    </source>
</evidence>
<dbReference type="Gene3D" id="3.30.160.60">
    <property type="entry name" value="Classic Zinc Finger"/>
    <property type="match status" value="3"/>
</dbReference>
<dbReference type="PROSITE" id="PS51915">
    <property type="entry name" value="ZAD"/>
    <property type="match status" value="1"/>
</dbReference>
<keyword evidence="6" id="KW-0804">Transcription</keyword>
<evidence type="ECO:0000313" key="12">
    <source>
        <dbReference type="EnsemblMetazoa" id="ENSAATROPP008580"/>
    </source>
</evidence>
<dbReference type="PANTHER" id="PTHR14196:SF13">
    <property type="entry name" value="PROTEIN ODD-SKIPPED"/>
    <property type="match status" value="1"/>
</dbReference>
<name>A0AAG5DCK2_ANOAO</name>
<dbReference type="GO" id="GO:0048619">
    <property type="term" value="P:embryonic hindgut morphogenesis"/>
    <property type="evidence" value="ECO:0007669"/>
    <property type="project" value="TreeGrafter"/>
</dbReference>
<organism evidence="12 13">
    <name type="scientific">Anopheles atroparvus</name>
    <name type="common">European mosquito</name>
    <dbReference type="NCBI Taxonomy" id="41427"/>
    <lineage>
        <taxon>Eukaryota</taxon>
        <taxon>Metazoa</taxon>
        <taxon>Ecdysozoa</taxon>
        <taxon>Arthropoda</taxon>
        <taxon>Hexapoda</taxon>
        <taxon>Insecta</taxon>
        <taxon>Pterygota</taxon>
        <taxon>Neoptera</taxon>
        <taxon>Endopterygota</taxon>
        <taxon>Diptera</taxon>
        <taxon>Nematocera</taxon>
        <taxon>Culicoidea</taxon>
        <taxon>Culicidae</taxon>
        <taxon>Anophelinae</taxon>
        <taxon>Anopheles</taxon>
    </lineage>
</organism>
<dbReference type="InterPro" id="IPR050717">
    <property type="entry name" value="C2H2-ZF_Transcription_Reg"/>
</dbReference>
<evidence type="ECO:0000256" key="7">
    <source>
        <dbReference type="PROSITE-ProRule" id="PRU00042"/>
    </source>
</evidence>
<feature type="region of interest" description="Disordered" evidence="9">
    <location>
        <begin position="305"/>
        <end position="325"/>
    </location>
</feature>
<feature type="compositionally biased region" description="Low complexity" evidence="9">
    <location>
        <begin position="760"/>
        <end position="797"/>
    </location>
</feature>
<feature type="binding site" evidence="8">
    <location>
        <position position="13"/>
    </location>
    <ligand>
        <name>Zn(2+)</name>
        <dbReference type="ChEBI" id="CHEBI:29105"/>
    </ligand>
</feature>
<dbReference type="GO" id="GO:0005634">
    <property type="term" value="C:nucleus"/>
    <property type="evidence" value="ECO:0007669"/>
    <property type="project" value="InterPro"/>
</dbReference>
<feature type="domain" description="C2H2-type" evidence="10">
    <location>
        <begin position="828"/>
        <end position="855"/>
    </location>
</feature>
<dbReference type="SUPFAM" id="SSF57667">
    <property type="entry name" value="beta-beta-alpha zinc fingers"/>
    <property type="match status" value="2"/>
</dbReference>
<evidence type="ECO:0000259" key="11">
    <source>
        <dbReference type="PROSITE" id="PS51915"/>
    </source>
</evidence>
<dbReference type="SMART" id="SM00868">
    <property type="entry name" value="zf-AD"/>
    <property type="match status" value="1"/>
</dbReference>
<dbReference type="Pfam" id="PF00096">
    <property type="entry name" value="zf-C2H2"/>
    <property type="match status" value="2"/>
</dbReference>
<keyword evidence="3 7" id="KW-0863">Zinc-finger</keyword>
<keyword evidence="4 8" id="KW-0862">Zinc</keyword>
<feature type="binding site" evidence="8">
    <location>
        <position position="59"/>
    </location>
    <ligand>
        <name>Zn(2+)</name>
        <dbReference type="ChEBI" id="CHEBI:29105"/>
    </ligand>
</feature>
<dbReference type="PROSITE" id="PS50157">
    <property type="entry name" value="ZINC_FINGER_C2H2_2"/>
    <property type="match status" value="3"/>
</dbReference>
<feature type="compositionally biased region" description="Polar residues" evidence="9">
    <location>
        <begin position="702"/>
        <end position="737"/>
    </location>
</feature>
<dbReference type="EnsemblMetazoa" id="ENSAATROPT009482">
    <property type="protein sequence ID" value="ENSAATROPP008580"/>
    <property type="gene ID" value="ENSAATROPG007719"/>
</dbReference>
<dbReference type="PROSITE" id="PS00028">
    <property type="entry name" value="ZINC_FINGER_C2H2_1"/>
    <property type="match status" value="2"/>
</dbReference>
<dbReference type="InterPro" id="IPR013087">
    <property type="entry name" value="Znf_C2H2_type"/>
</dbReference>
<dbReference type="Proteomes" id="UP000075880">
    <property type="component" value="Unassembled WGS sequence"/>
</dbReference>
<feature type="compositionally biased region" description="Low complexity" evidence="9">
    <location>
        <begin position="607"/>
        <end position="657"/>
    </location>
</feature>
<evidence type="ECO:0000256" key="4">
    <source>
        <dbReference type="ARBA" id="ARBA00022833"/>
    </source>
</evidence>
<dbReference type="Pfam" id="PF07776">
    <property type="entry name" value="zf-AD"/>
    <property type="match status" value="1"/>
</dbReference>
<proteinExistence type="predicted"/>
<keyword evidence="2" id="KW-0677">Repeat</keyword>
<keyword evidence="1 8" id="KW-0479">Metal-binding</keyword>
<dbReference type="GO" id="GO:0000981">
    <property type="term" value="F:DNA-binding transcription factor activity, RNA polymerase II-specific"/>
    <property type="evidence" value="ECO:0007669"/>
    <property type="project" value="TreeGrafter"/>
</dbReference>
<dbReference type="InterPro" id="IPR012934">
    <property type="entry name" value="Znf_AD"/>
</dbReference>
<dbReference type="SUPFAM" id="SSF57716">
    <property type="entry name" value="Glucocorticoid receptor-like (DNA-binding domain)"/>
    <property type="match status" value="1"/>
</dbReference>
<protein>
    <recommendedName>
        <fullName evidence="14">Protein krueppel</fullName>
    </recommendedName>
</protein>
<dbReference type="AlphaFoldDB" id="A0AAG5DCK2"/>
<dbReference type="SMART" id="SM00355">
    <property type="entry name" value="ZnF_C2H2"/>
    <property type="match status" value="3"/>
</dbReference>
<feature type="compositionally biased region" description="Polar residues" evidence="9">
    <location>
        <begin position="745"/>
        <end position="759"/>
    </location>
</feature>
<sequence length="915" mass="98715">MTGYKSVNFADLCRLCANSTGTRVGIFTEEGRSRKIHSKISESLRITIQETDRLPKSVCTLCLKQVEAQVEFRELVVQKQGMLESCLNSSAKNGGKVYIRVEKPRDPQSIPRPHSNFAQVVASIPETVATKSTQVRLVQTSPVQQTSQQQPQQQLVISSIPKAIIQTANGNSNVSSSNVAVRTTNGDYLSSIIQAVGIQPDGEPTRTLVQEQPVQQQQQQQIMTSQPQLVTIRAQPQQNAQTRQQKNFQHQFTLTLDGQGPIRTNNVHYKLQNGTLVPIPPKSPEGESQTTFTQVDEFIKIKTTPVKAQKREPPQKAMTETTPAKKQRIIQLVKSPQQQTPPKATPAVSHAVTTMDGTCILGGSPVQTMVSTGGVYTSTPISSGQNVITLQDVKLITSGAGSNNNNNGSGNGNQRMMPIVIKHEQEALESGGGAATGNTLSLTPQMAPQNAAPQNTLQYVSMKVETGPGGMIRLTPTQPFPANQQLTISPQALQQFGMQALSSLQTTGAGGQAVMVPMTIISQNPATGQQTATLMQTQNVTTGQTVGGNYVTLVGKSSSQAQTVAANANGQVVLSTAQMPPLQQQQQQQQQQQIVLQQPEQQVIHQQQPQQQQQQQQPQQQPQQQQQQPQKQQQQQQKQQTQVQQQTQPMKQTQTPPRTLPATSVQSKTTKLINRIATGQRKSVPTQTNPPKLTRLNAPGTKPTTTTNVPNASSNAPSGTAQRNKGSANASRPSAASTGPGRSGGNATSAPEPSYSLNVSNEDGSGTEGSGSENESNRSAQSLVASQQMSAISAMSSKQELPADQQSSGTGTGGAGGGGSGASEVSITTCNVCQKVFGRKEHLVQHLKSHIGLRPFKCEIPCCFKSFSRKEHLLRHTVSHSGKKLFQCDLCQKLFSRKDNLNKHKKYRTACYVLY</sequence>
<evidence type="ECO:0000313" key="13">
    <source>
        <dbReference type="Proteomes" id="UP000075880"/>
    </source>
</evidence>
<evidence type="ECO:0000256" key="2">
    <source>
        <dbReference type="ARBA" id="ARBA00022737"/>
    </source>
</evidence>
<evidence type="ECO:0000256" key="6">
    <source>
        <dbReference type="ARBA" id="ARBA00023163"/>
    </source>
</evidence>
<evidence type="ECO:0000256" key="5">
    <source>
        <dbReference type="ARBA" id="ARBA00023015"/>
    </source>
</evidence>
<dbReference type="GO" id="GO:0009880">
    <property type="term" value="P:embryonic pattern specification"/>
    <property type="evidence" value="ECO:0007669"/>
    <property type="project" value="TreeGrafter"/>
</dbReference>
<feature type="compositionally biased region" description="Gly residues" evidence="9">
    <location>
        <begin position="810"/>
        <end position="820"/>
    </location>
</feature>
<dbReference type="PANTHER" id="PTHR14196">
    <property type="entry name" value="ODD-SKIPPED - RELATED"/>
    <property type="match status" value="1"/>
</dbReference>
<feature type="compositionally biased region" description="Polar residues" evidence="9">
    <location>
        <begin position="661"/>
        <end position="672"/>
    </location>
</feature>
<evidence type="ECO:0000256" key="8">
    <source>
        <dbReference type="PROSITE-ProRule" id="PRU01263"/>
    </source>
</evidence>
<feature type="domain" description="C2H2-type" evidence="10">
    <location>
        <begin position="886"/>
        <end position="909"/>
    </location>
</feature>
<dbReference type="GO" id="GO:0000977">
    <property type="term" value="F:RNA polymerase II transcription regulatory region sequence-specific DNA binding"/>
    <property type="evidence" value="ECO:0007669"/>
    <property type="project" value="TreeGrafter"/>
</dbReference>
<dbReference type="Gene3D" id="3.40.1800.20">
    <property type="match status" value="1"/>
</dbReference>
<dbReference type="InterPro" id="IPR036236">
    <property type="entry name" value="Znf_C2H2_sf"/>
</dbReference>
<keyword evidence="5" id="KW-0805">Transcription regulation</keyword>
<feature type="domain" description="ZAD" evidence="11">
    <location>
        <begin position="11"/>
        <end position="86"/>
    </location>
</feature>